<evidence type="ECO:0000256" key="1">
    <source>
        <dbReference type="SAM" id="MobiDB-lite"/>
    </source>
</evidence>
<name>M7B985_CHEMY</name>
<dbReference type="Proteomes" id="UP000031443">
    <property type="component" value="Unassembled WGS sequence"/>
</dbReference>
<gene>
    <name evidence="2" type="ORF">UY3_10740</name>
</gene>
<protein>
    <submittedName>
        <fullName evidence="2">Uncharacterized protein</fullName>
    </submittedName>
</protein>
<reference evidence="3" key="1">
    <citation type="journal article" date="2013" name="Nat. Genet.">
        <title>The draft genomes of soft-shell turtle and green sea turtle yield insights into the development and evolution of the turtle-specific body plan.</title>
        <authorList>
            <person name="Wang Z."/>
            <person name="Pascual-Anaya J."/>
            <person name="Zadissa A."/>
            <person name="Li W."/>
            <person name="Niimura Y."/>
            <person name="Huang Z."/>
            <person name="Li C."/>
            <person name="White S."/>
            <person name="Xiong Z."/>
            <person name="Fang D."/>
            <person name="Wang B."/>
            <person name="Ming Y."/>
            <person name="Chen Y."/>
            <person name="Zheng Y."/>
            <person name="Kuraku S."/>
            <person name="Pignatelli M."/>
            <person name="Herrero J."/>
            <person name="Beal K."/>
            <person name="Nozawa M."/>
            <person name="Li Q."/>
            <person name="Wang J."/>
            <person name="Zhang H."/>
            <person name="Yu L."/>
            <person name="Shigenobu S."/>
            <person name="Wang J."/>
            <person name="Liu J."/>
            <person name="Flicek P."/>
            <person name="Searle S."/>
            <person name="Wang J."/>
            <person name="Kuratani S."/>
            <person name="Yin Y."/>
            <person name="Aken B."/>
            <person name="Zhang G."/>
            <person name="Irie N."/>
        </authorList>
    </citation>
    <scope>NUCLEOTIDE SEQUENCE [LARGE SCALE GENOMIC DNA]</scope>
</reference>
<evidence type="ECO:0000313" key="3">
    <source>
        <dbReference type="Proteomes" id="UP000031443"/>
    </source>
</evidence>
<organism evidence="2 3">
    <name type="scientific">Chelonia mydas</name>
    <name type="common">Green sea-turtle</name>
    <name type="synonym">Chelonia agassizi</name>
    <dbReference type="NCBI Taxonomy" id="8469"/>
    <lineage>
        <taxon>Eukaryota</taxon>
        <taxon>Metazoa</taxon>
        <taxon>Chordata</taxon>
        <taxon>Craniata</taxon>
        <taxon>Vertebrata</taxon>
        <taxon>Euteleostomi</taxon>
        <taxon>Archelosauria</taxon>
        <taxon>Testudinata</taxon>
        <taxon>Testudines</taxon>
        <taxon>Cryptodira</taxon>
        <taxon>Durocryptodira</taxon>
        <taxon>Americhelydia</taxon>
        <taxon>Chelonioidea</taxon>
        <taxon>Cheloniidae</taxon>
        <taxon>Chelonia</taxon>
    </lineage>
</organism>
<sequence>MTSVNFAMLVQLTPGPPQQLVPGAALEQQSGTTGSGGGPCPDRQWQGPEPAPPGLAAVAVKPWTIPHPDQWLHEWMQYCLLQKNSRELIKQKMAVAADHYDTRITRVVVQKWRAWAQFRKEQIVSNNDISTEQYVQTIVKQLFSKMQRLVKGDQEEYFDKQDDVQYSSTSETVKDEISNIPERAILQRQGTPDNMGSPLDEMYCIINCFQIYVPLPKEQYRPLQLCQLMQPQILERQEEENEEKIQLLQGEEHLVPGAISLSSPKDTFP</sequence>
<keyword evidence="3" id="KW-1185">Reference proteome</keyword>
<dbReference type="AlphaFoldDB" id="M7B985"/>
<accession>M7B985</accession>
<feature type="region of interest" description="Disordered" evidence="1">
    <location>
        <begin position="27"/>
        <end position="53"/>
    </location>
</feature>
<evidence type="ECO:0000313" key="2">
    <source>
        <dbReference type="EMBL" id="EMP32115.1"/>
    </source>
</evidence>
<proteinExistence type="predicted"/>
<dbReference type="EMBL" id="KB542130">
    <property type="protein sequence ID" value="EMP32115.1"/>
    <property type="molecule type" value="Genomic_DNA"/>
</dbReference>
<dbReference type="STRING" id="8469.M7B985"/>